<keyword evidence="3" id="KW-0812">Transmembrane</keyword>
<dbReference type="InterPro" id="IPR051951">
    <property type="entry name" value="UNC-93_regulatory"/>
</dbReference>
<gene>
    <name evidence="4" type="ORF">OBRU01_07687</name>
</gene>
<feature type="transmembrane region" description="Helical" evidence="3">
    <location>
        <begin position="190"/>
        <end position="210"/>
    </location>
</feature>
<evidence type="ECO:0000256" key="2">
    <source>
        <dbReference type="SAM" id="MobiDB-lite"/>
    </source>
</evidence>
<feature type="transmembrane region" description="Helical" evidence="3">
    <location>
        <begin position="311"/>
        <end position="332"/>
    </location>
</feature>
<dbReference type="Proteomes" id="UP000037510">
    <property type="component" value="Unassembled WGS sequence"/>
</dbReference>
<organism evidence="4 5">
    <name type="scientific">Operophtera brumata</name>
    <name type="common">Winter moth</name>
    <name type="synonym">Phalaena brumata</name>
    <dbReference type="NCBI Taxonomy" id="104452"/>
    <lineage>
        <taxon>Eukaryota</taxon>
        <taxon>Metazoa</taxon>
        <taxon>Ecdysozoa</taxon>
        <taxon>Arthropoda</taxon>
        <taxon>Hexapoda</taxon>
        <taxon>Insecta</taxon>
        <taxon>Pterygota</taxon>
        <taxon>Neoptera</taxon>
        <taxon>Endopterygota</taxon>
        <taxon>Lepidoptera</taxon>
        <taxon>Glossata</taxon>
        <taxon>Ditrysia</taxon>
        <taxon>Geometroidea</taxon>
        <taxon>Geometridae</taxon>
        <taxon>Larentiinae</taxon>
        <taxon>Operophtera</taxon>
    </lineage>
</organism>
<dbReference type="InterPro" id="IPR036259">
    <property type="entry name" value="MFS_trans_sf"/>
</dbReference>
<reference evidence="4 5" key="1">
    <citation type="journal article" date="2015" name="Genome Biol. Evol.">
        <title>The genome of winter moth (Operophtera brumata) provides a genomic perspective on sexual dimorphism and phenology.</title>
        <authorList>
            <person name="Derks M.F."/>
            <person name="Smit S."/>
            <person name="Salis L."/>
            <person name="Schijlen E."/>
            <person name="Bossers A."/>
            <person name="Mateman C."/>
            <person name="Pijl A.S."/>
            <person name="de Ridder D."/>
            <person name="Groenen M.A."/>
            <person name="Visser M.E."/>
            <person name="Megens H.J."/>
        </authorList>
    </citation>
    <scope>NUCLEOTIDE SEQUENCE [LARGE SCALE GENOMIC DNA]</scope>
    <source>
        <strain evidence="4">WM2013NL</strain>
        <tissue evidence="4">Head and thorax</tissue>
    </source>
</reference>
<dbReference type="EMBL" id="JTDY01000878">
    <property type="protein sequence ID" value="KOB75576.1"/>
    <property type="molecule type" value="Genomic_DNA"/>
</dbReference>
<feature type="transmembrane region" description="Helical" evidence="3">
    <location>
        <begin position="62"/>
        <end position="83"/>
    </location>
</feature>
<name>A0A0L7LK55_OPEBR</name>
<dbReference type="GO" id="GO:0006937">
    <property type="term" value="P:regulation of muscle contraction"/>
    <property type="evidence" value="ECO:0007669"/>
    <property type="project" value="TreeGrafter"/>
</dbReference>
<proteinExistence type="inferred from homology"/>
<evidence type="ECO:0000256" key="1">
    <source>
        <dbReference type="ARBA" id="ARBA00009172"/>
    </source>
</evidence>
<sequence length="345" mass="36569">IPVSTIYKKEWPWKKPKTQTRSTVANAGRRKESTASSVGAASVRRLLSRQPPKLPRPLVRRFTLLCISTGLCATALIPFTAYAGAEAGALPLAVMHTVAAIVAPFSPLILQKTGARTVIALAHGLVCVLLTAHTVATPLSILLALYGICGVALSPMTVALAAAATTLAQSAGDEARRKIALRRALRALRAAQDAGMVFGTMLLGAALLIWPEDRTPPQFTVTPTNATVARWPPSEEFFTDDDDYEERTCGAAGCPDTQSVLGIALSSQGRSVLVAVWAIMALLAAGLAVYSATSTPSPPPDARSVVRDPRALLGVPMGLFIGLQQGFIYTSYIKVTETVHWTFLL</sequence>
<evidence type="ECO:0000313" key="5">
    <source>
        <dbReference type="Proteomes" id="UP000037510"/>
    </source>
</evidence>
<dbReference type="AlphaFoldDB" id="A0A0L7LK55"/>
<keyword evidence="5" id="KW-1185">Reference proteome</keyword>
<feature type="non-terminal residue" evidence="4">
    <location>
        <position position="1"/>
    </location>
</feature>
<dbReference type="STRING" id="104452.A0A0L7LK55"/>
<feature type="transmembrane region" description="Helical" evidence="3">
    <location>
        <begin position="117"/>
        <end position="135"/>
    </location>
</feature>
<keyword evidence="3" id="KW-1133">Transmembrane helix</keyword>
<feature type="transmembrane region" description="Helical" evidence="3">
    <location>
        <begin position="271"/>
        <end position="290"/>
    </location>
</feature>
<dbReference type="GO" id="GO:0005886">
    <property type="term" value="C:plasma membrane"/>
    <property type="evidence" value="ECO:0007669"/>
    <property type="project" value="TreeGrafter"/>
</dbReference>
<dbReference type="GO" id="GO:0015459">
    <property type="term" value="F:potassium channel regulator activity"/>
    <property type="evidence" value="ECO:0007669"/>
    <property type="project" value="TreeGrafter"/>
</dbReference>
<comment type="caution">
    <text evidence="4">The sequence shown here is derived from an EMBL/GenBank/DDBJ whole genome shotgun (WGS) entry which is preliminary data.</text>
</comment>
<evidence type="ECO:0000256" key="3">
    <source>
        <dbReference type="SAM" id="Phobius"/>
    </source>
</evidence>
<dbReference type="SUPFAM" id="SSF103473">
    <property type="entry name" value="MFS general substrate transporter"/>
    <property type="match status" value="1"/>
</dbReference>
<keyword evidence="3" id="KW-0472">Membrane</keyword>
<comment type="similarity">
    <text evidence="1">Belongs to the unc-93 family.</text>
</comment>
<dbReference type="PANTHER" id="PTHR19444">
    <property type="entry name" value="UNC-93 RELATED"/>
    <property type="match status" value="1"/>
</dbReference>
<evidence type="ECO:0000313" key="4">
    <source>
        <dbReference type="EMBL" id="KOB75576.1"/>
    </source>
</evidence>
<feature type="transmembrane region" description="Helical" evidence="3">
    <location>
        <begin position="141"/>
        <end position="169"/>
    </location>
</feature>
<accession>A0A0L7LK55</accession>
<protein>
    <submittedName>
        <fullName evidence="4">UNC93-like protein</fullName>
    </submittedName>
</protein>
<dbReference type="PANTHER" id="PTHR19444:SF11">
    <property type="entry name" value="UNC93-LIKE PROTEIN"/>
    <property type="match status" value="1"/>
</dbReference>
<dbReference type="GO" id="GO:0043266">
    <property type="term" value="P:regulation of potassium ion transport"/>
    <property type="evidence" value="ECO:0007669"/>
    <property type="project" value="TreeGrafter"/>
</dbReference>
<dbReference type="GO" id="GO:0055120">
    <property type="term" value="C:striated muscle dense body"/>
    <property type="evidence" value="ECO:0007669"/>
    <property type="project" value="TreeGrafter"/>
</dbReference>
<feature type="region of interest" description="Disordered" evidence="2">
    <location>
        <begin position="17"/>
        <end position="37"/>
    </location>
</feature>
<feature type="transmembrane region" description="Helical" evidence="3">
    <location>
        <begin position="89"/>
        <end position="110"/>
    </location>
</feature>